<protein>
    <recommendedName>
        <fullName evidence="9">Probable butyrate kinase</fullName>
        <shortName evidence="9">BK</shortName>
        <ecNumber evidence="9">2.7.2.7</ecNumber>
    </recommendedName>
    <alternativeName>
        <fullName evidence="9">Branched-chain carboxylic acid kinase</fullName>
    </alternativeName>
</protein>
<dbReference type="PANTHER" id="PTHR21060">
    <property type="entry name" value="ACETATE KINASE"/>
    <property type="match status" value="1"/>
</dbReference>
<dbReference type="GO" id="GO:0008776">
    <property type="term" value="F:acetate kinase activity"/>
    <property type="evidence" value="ECO:0007669"/>
    <property type="project" value="TreeGrafter"/>
</dbReference>
<dbReference type="Gene3D" id="3.30.420.40">
    <property type="match status" value="2"/>
</dbReference>
<evidence type="ECO:0000256" key="4">
    <source>
        <dbReference type="ARBA" id="ARBA00022679"/>
    </source>
</evidence>
<dbReference type="Pfam" id="PF00871">
    <property type="entry name" value="Acetate_kinase"/>
    <property type="match status" value="1"/>
</dbReference>
<gene>
    <name evidence="9 11" type="primary">buk</name>
    <name evidence="11" type="ORF">KL86SPO_50005</name>
</gene>
<dbReference type="PROSITE" id="PS01076">
    <property type="entry name" value="ACETATE_KINASE_2"/>
    <property type="match status" value="1"/>
</dbReference>
<dbReference type="EC" id="2.7.2.7" evidence="9"/>
<accession>A0A212LX73</accession>
<keyword evidence="6 9" id="KW-0418">Kinase</keyword>
<dbReference type="InterPro" id="IPR043129">
    <property type="entry name" value="ATPase_NBD"/>
</dbReference>
<dbReference type="NCBIfam" id="NF002834">
    <property type="entry name" value="PRK03011.1-5"/>
    <property type="match status" value="1"/>
</dbReference>
<evidence type="ECO:0000256" key="6">
    <source>
        <dbReference type="ARBA" id="ARBA00022777"/>
    </source>
</evidence>
<dbReference type="PRINTS" id="PR00471">
    <property type="entry name" value="ACETATEKNASE"/>
</dbReference>
<comment type="catalytic activity">
    <reaction evidence="8 9">
        <text>butanoate + ATP = butanoyl phosphate + ADP</text>
        <dbReference type="Rhea" id="RHEA:13585"/>
        <dbReference type="ChEBI" id="CHEBI:17968"/>
        <dbReference type="ChEBI" id="CHEBI:30616"/>
        <dbReference type="ChEBI" id="CHEBI:58079"/>
        <dbReference type="ChEBI" id="CHEBI:456216"/>
        <dbReference type="EC" id="2.7.2.7"/>
    </reaction>
</comment>
<comment type="subcellular location">
    <subcellularLocation>
        <location evidence="1 9">Cytoplasm</location>
    </subcellularLocation>
</comment>
<evidence type="ECO:0000256" key="1">
    <source>
        <dbReference type="ARBA" id="ARBA00004496"/>
    </source>
</evidence>
<dbReference type="InterPro" id="IPR023865">
    <property type="entry name" value="Aliphatic_acid_kinase_CS"/>
</dbReference>
<dbReference type="PIRSF" id="PIRSF036458">
    <property type="entry name" value="Butyrate_kin"/>
    <property type="match status" value="1"/>
</dbReference>
<dbReference type="CDD" id="cd24011">
    <property type="entry name" value="ASKHA_NBD_BK"/>
    <property type="match status" value="1"/>
</dbReference>
<dbReference type="InterPro" id="IPR011245">
    <property type="entry name" value="Butyrate_kin"/>
</dbReference>
<sequence>MPYKILTINPGSTSTKIGLYEDTTEILSQNINHSAEDIAKFAVIGDQLEYRLEKIHAFFTGQNINASDLAAVVGRGGLLKPMPSGTYEINEVMLDDLKNNRYGAHASNLGAILADGIARQSGCPGYIVDPVVVDELAPVARITGRPEITRRSIFHALNQKAVVKRFAKSINRDYDSLNLIVAHLGGGISVGCHTFGEVVEVNNALDGEGPFSPERAGTVPAAQFAEILITEKLDYPAAAKLLAGKGGLVAHLGTNDVREVERRAAAGDNQAELVYQAMIYTIAKSIAAAAVPVCGKVDYIILTGGIAYSQQLTAKLKEYIGFIAPVIVLPGENELQALAEGAYRVLTGEEAAKVYNS</sequence>
<evidence type="ECO:0000256" key="8">
    <source>
        <dbReference type="ARBA" id="ARBA00048596"/>
    </source>
</evidence>
<dbReference type="GO" id="GO:0005524">
    <property type="term" value="F:ATP binding"/>
    <property type="evidence" value="ECO:0007669"/>
    <property type="project" value="UniProtKB-KW"/>
</dbReference>
<dbReference type="RefSeq" id="WP_075756518.1">
    <property type="nucleotide sequence ID" value="NZ_LT608335.1"/>
</dbReference>
<organism evidence="11">
    <name type="scientific">uncultured Sporomusa sp</name>
    <dbReference type="NCBI Taxonomy" id="307249"/>
    <lineage>
        <taxon>Bacteria</taxon>
        <taxon>Bacillati</taxon>
        <taxon>Bacillota</taxon>
        <taxon>Negativicutes</taxon>
        <taxon>Selenomonadales</taxon>
        <taxon>Sporomusaceae</taxon>
        <taxon>Sporomusa</taxon>
        <taxon>environmental samples</taxon>
    </lineage>
</organism>
<keyword evidence="5 9" id="KW-0547">Nucleotide-binding</keyword>
<evidence type="ECO:0000256" key="2">
    <source>
        <dbReference type="ARBA" id="ARBA00008748"/>
    </source>
</evidence>
<dbReference type="GO" id="GO:0006083">
    <property type="term" value="P:acetate metabolic process"/>
    <property type="evidence" value="ECO:0007669"/>
    <property type="project" value="TreeGrafter"/>
</dbReference>
<evidence type="ECO:0000313" key="11">
    <source>
        <dbReference type="EMBL" id="SCM82234.1"/>
    </source>
</evidence>
<evidence type="ECO:0000256" key="3">
    <source>
        <dbReference type="ARBA" id="ARBA00022490"/>
    </source>
</evidence>
<evidence type="ECO:0000256" key="10">
    <source>
        <dbReference type="RuleBase" id="RU003835"/>
    </source>
</evidence>
<comment type="similarity">
    <text evidence="2 9 10">Belongs to the acetokinase family.</text>
</comment>
<dbReference type="AlphaFoldDB" id="A0A212LX73"/>
<dbReference type="PANTHER" id="PTHR21060:SF3">
    <property type="entry name" value="BUTYRATE KINASE 2-RELATED"/>
    <property type="match status" value="1"/>
</dbReference>
<dbReference type="HAMAP" id="MF_00542">
    <property type="entry name" value="Butyrate_kinase"/>
    <property type="match status" value="1"/>
</dbReference>
<dbReference type="EMBL" id="FMJE01000005">
    <property type="protein sequence ID" value="SCM82234.1"/>
    <property type="molecule type" value="Genomic_DNA"/>
</dbReference>
<dbReference type="NCBIfam" id="TIGR02707">
    <property type="entry name" value="butyr_kinase"/>
    <property type="match status" value="1"/>
</dbReference>
<evidence type="ECO:0000256" key="5">
    <source>
        <dbReference type="ARBA" id="ARBA00022741"/>
    </source>
</evidence>
<dbReference type="SUPFAM" id="SSF53067">
    <property type="entry name" value="Actin-like ATPase domain"/>
    <property type="match status" value="2"/>
</dbReference>
<keyword evidence="7 9" id="KW-0067">ATP-binding</keyword>
<reference evidence="11" key="1">
    <citation type="submission" date="2016-08" db="EMBL/GenBank/DDBJ databases">
        <authorList>
            <person name="Seilhamer J.J."/>
        </authorList>
    </citation>
    <scope>NUCLEOTIDE SEQUENCE</scope>
    <source>
        <strain evidence="11">86</strain>
    </source>
</reference>
<keyword evidence="3 9" id="KW-0963">Cytoplasm</keyword>
<evidence type="ECO:0000256" key="7">
    <source>
        <dbReference type="ARBA" id="ARBA00022840"/>
    </source>
</evidence>
<dbReference type="GO" id="GO:0047761">
    <property type="term" value="F:butyrate kinase activity"/>
    <property type="evidence" value="ECO:0007669"/>
    <property type="project" value="UniProtKB-UniRule"/>
</dbReference>
<dbReference type="GO" id="GO:0005737">
    <property type="term" value="C:cytoplasm"/>
    <property type="evidence" value="ECO:0007669"/>
    <property type="project" value="UniProtKB-SubCell"/>
</dbReference>
<evidence type="ECO:0000256" key="9">
    <source>
        <dbReference type="HAMAP-Rule" id="MF_00542"/>
    </source>
</evidence>
<dbReference type="PROSITE" id="PS01075">
    <property type="entry name" value="ACETATE_KINASE_1"/>
    <property type="match status" value="1"/>
</dbReference>
<name>A0A212LX73_9FIRM</name>
<proteinExistence type="inferred from homology"/>
<dbReference type="InterPro" id="IPR000890">
    <property type="entry name" value="Aliphatic_acid_kin_short-chain"/>
</dbReference>
<keyword evidence="4 9" id="KW-0808">Transferase</keyword>